<feature type="compositionally biased region" description="Polar residues" evidence="2">
    <location>
        <begin position="93"/>
        <end position="118"/>
    </location>
</feature>
<feature type="compositionally biased region" description="Polar residues" evidence="2">
    <location>
        <begin position="281"/>
        <end position="294"/>
    </location>
</feature>
<evidence type="ECO:0000313" key="4">
    <source>
        <dbReference type="EMBL" id="CEL77613.1"/>
    </source>
</evidence>
<feature type="compositionally biased region" description="Polar residues" evidence="2">
    <location>
        <begin position="140"/>
        <end position="156"/>
    </location>
</feature>
<keyword evidence="1" id="KW-0694">RNA-binding</keyword>
<feature type="compositionally biased region" description="Polar residues" evidence="2">
    <location>
        <begin position="305"/>
        <end position="324"/>
    </location>
</feature>
<feature type="compositionally biased region" description="Polar residues" evidence="2">
    <location>
        <begin position="237"/>
        <end position="251"/>
    </location>
</feature>
<gene>
    <name evidence="4" type="ORF">BN1205_098790</name>
</gene>
<feature type="compositionally biased region" description="Basic and acidic residues" evidence="2">
    <location>
        <begin position="14"/>
        <end position="41"/>
    </location>
</feature>
<feature type="region of interest" description="Disordered" evidence="2">
    <location>
        <begin position="1"/>
        <end position="196"/>
    </location>
</feature>
<reference evidence="4" key="1">
    <citation type="journal article" date="2015" name="PLoS ONE">
        <title>Comprehensive Evaluation of Toxoplasma gondii VEG and Neospora caninum LIV Genomes with Tachyzoite Stage Transcriptome and Proteome Defines Novel Transcript Features.</title>
        <authorList>
            <person name="Ramaprasad A."/>
            <person name="Mourier T."/>
            <person name="Naeem R."/>
            <person name="Malas T.B."/>
            <person name="Moussa E."/>
            <person name="Panigrahi A."/>
            <person name="Vermont S.J."/>
            <person name="Otto T.D."/>
            <person name="Wastling J."/>
            <person name="Pain A."/>
        </authorList>
    </citation>
    <scope>NUCLEOTIDE SEQUENCE</scope>
    <source>
        <strain evidence="4">VEG</strain>
    </source>
</reference>
<feature type="compositionally biased region" description="Polar residues" evidence="2">
    <location>
        <begin position="1"/>
        <end position="12"/>
    </location>
</feature>
<dbReference type="SUPFAM" id="SSF54928">
    <property type="entry name" value="RNA-binding domain, RBD"/>
    <property type="match status" value="1"/>
</dbReference>
<feature type="compositionally biased region" description="Low complexity" evidence="2">
    <location>
        <begin position="1625"/>
        <end position="1642"/>
    </location>
</feature>
<name>A0A0F7VA99_TOXGV</name>
<organism evidence="4">
    <name type="scientific">Toxoplasma gondii (strain ATCC 50861 / VEG)</name>
    <dbReference type="NCBI Taxonomy" id="432359"/>
    <lineage>
        <taxon>Eukaryota</taxon>
        <taxon>Sar</taxon>
        <taxon>Alveolata</taxon>
        <taxon>Apicomplexa</taxon>
        <taxon>Conoidasida</taxon>
        <taxon>Coccidia</taxon>
        <taxon>Eucoccidiorida</taxon>
        <taxon>Eimeriorina</taxon>
        <taxon>Sarcocystidae</taxon>
        <taxon>Toxoplasma</taxon>
    </lineage>
</organism>
<feature type="region of interest" description="Disordered" evidence="2">
    <location>
        <begin position="1521"/>
        <end position="1571"/>
    </location>
</feature>
<protein>
    <recommendedName>
        <fullName evidence="3">RRM domain-containing protein</fullName>
    </recommendedName>
</protein>
<feature type="compositionally biased region" description="Polar residues" evidence="2">
    <location>
        <begin position="179"/>
        <end position="196"/>
    </location>
</feature>
<feature type="compositionally biased region" description="Polar residues" evidence="2">
    <location>
        <begin position="1046"/>
        <end position="1070"/>
    </location>
</feature>
<feature type="region of interest" description="Disordered" evidence="2">
    <location>
        <begin position="231"/>
        <end position="324"/>
    </location>
</feature>
<feature type="region of interest" description="Disordered" evidence="2">
    <location>
        <begin position="1094"/>
        <end position="1113"/>
    </location>
</feature>
<evidence type="ECO:0000256" key="1">
    <source>
        <dbReference type="PROSITE-ProRule" id="PRU00176"/>
    </source>
</evidence>
<feature type="compositionally biased region" description="Polar residues" evidence="2">
    <location>
        <begin position="57"/>
        <end position="67"/>
    </location>
</feature>
<accession>A0A0F7VA99</accession>
<dbReference type="InterPro" id="IPR035979">
    <property type="entry name" value="RBD_domain_sf"/>
</dbReference>
<dbReference type="GO" id="GO:0003723">
    <property type="term" value="F:RNA binding"/>
    <property type="evidence" value="ECO:0007669"/>
    <property type="project" value="UniProtKB-UniRule"/>
</dbReference>
<evidence type="ECO:0000259" key="3">
    <source>
        <dbReference type="PROSITE" id="PS50102"/>
    </source>
</evidence>
<sequence length="1663" mass="174203">MEASLSASTFQKAVTEEHSRSEMKDREEKGVSFSVVEKDSHSAGSEALKLPVVSDPSVLQKTNTDCTTGIHVPSNEMSSRSSSSGGIPAVSGNNQEHNGTPSSSTNTCSNKILSTAGQYDTKGIVPPLITQDPETEENGTSDILSASIQKRVVSNTSDRKTIEAHKESRNDLQKATPPAVNNVQDPVGTETTTGISSIDNMNESVIVCQDAELRSELKTTNSTESHKCEFVGASDALDSQRTSSPPATTEKSTIDEAQPKMMKQGTPSSSPRQDNPKSKHNLVSSKGTSSSMHNPSVVLLKQHTLPESSQTAPSASSFLPTRRSSTMGAIPEEGNMEINIQKKSVSANKEADDILASLTSLSQSLTRSTSEGALGAGADGRPNTFQSHSTIASNKSFFGNYPSFPLSSSHKSASTILTGSSTAFVQPGSGVDFGRVSQTAGLGSSAYAALANAVRKNEFSGKNMSSAQMLSGHVLQIEEGYNTYNATTEYSSSFGKKTGIAQERKWAASANDEYHRTGGDENYGNTHRIHADDQVLMLPLESIKSGGCAAANFMNTADGVARAINENGAFQTHVGMSGVAFQTGSTAAAAAAVLAQQESRPLLLTRFEMLEAYAKAAIQRATECRVAHLASSSVPTATDPRTAPVELLFACRGEECPLRCRFCQQLHVGISVTVCIKRFRGPLEALLGISLPLRDLQPASLLSMGTPASPLGQAALTRPNSAFGRSVYVSNLPPNTTQETLAAAVDALLTKGRIMQVDLHEKHAFVQLSTLEAAFELVDKRRQLQIRGVTLKVQFKKTGVFNNAMPHGSATVPCALPGGTNTGTTPIASAFSPNTAYNNGNQSGTSAVTPLSAASSPTGAFGAGASPTFSPSLNSLLIFLGPPASPSVSEICAQVAAKLKEDLHMGLVTAQQQSPSVSGGASRTTPPMRLAQCSASQKFHELQQLSGIVSVPLDAPSPQSTTVAALFSAAAAAAANCQASAEGGSASAFSSTVLQRLAPAKNALYNPPSSTQNSALVSAAAQYVANSLLGPSSCGSNDVTRAGIQSGHSTSTKTGSCTFESHAQPSSSIQDAHPDAHSSLAGEKELLLQLLQHEQEKSQHRRKSNVEKSQNSLQQPALLTETLMRAAAAAAGANPVSLFHGGGDGVEGTGTRGGTYARRQVQLQLQQLEELQKHQVGSGSQQRHQTQVSGALDQQLCLQWKKQKQNSGVTQGVCSETRSGQHLANTQGEEQGPNENMTFSQDGIPSPSSGLNLAADNVYNHSKTLSSRAVALKALQGYASIDGSGSAGTVLKNGGGKNGIQMTPFSRSNAESNAMKMLCTNGRKMSNFSAQNVVNSTCASLQHPASWGRIPTGIAATSGSAQETVLSMDPEEEDQHFASASLEENGMGKANFLFEVQQQKQQKNGGGCSGFFPSLLSTESTTMCSQEAAMMATKNPSNRMQFQTGTFHHHSLGVQPNYPEDSDASLPYPHAGAHRNGGLLETREETDELYTSHQHDLSAFLSMSSNSKGLLTGTTKAVGSLGAASKTVTPPVTTSRSAQKASQLSVGAEATDTTSAGVPGSQRSSNSAMVASGEATQQLLDVAATLMHKAVEETTDVEEIAQQLYQTTRDLPQEAVHQLLLTLATSGGQSSPPSTSGLGSTPKKPEDISSTPLNPAATPFLVH</sequence>
<dbReference type="CDD" id="cd00590">
    <property type="entry name" value="RRM_SF"/>
    <property type="match status" value="1"/>
</dbReference>
<dbReference type="SMART" id="SM00360">
    <property type="entry name" value="RRM"/>
    <property type="match status" value="1"/>
</dbReference>
<dbReference type="EMBL" id="LN714501">
    <property type="protein sequence ID" value="CEL77613.1"/>
    <property type="molecule type" value="Genomic_DNA"/>
</dbReference>
<evidence type="ECO:0000256" key="2">
    <source>
        <dbReference type="SAM" id="MobiDB-lite"/>
    </source>
</evidence>
<proteinExistence type="predicted"/>
<feature type="domain" description="RRM" evidence="3">
    <location>
        <begin position="725"/>
        <end position="798"/>
    </location>
</feature>
<feature type="compositionally biased region" description="Basic and acidic residues" evidence="2">
    <location>
        <begin position="157"/>
        <end position="172"/>
    </location>
</feature>
<feature type="compositionally biased region" description="Low complexity" evidence="2">
    <location>
        <begin position="74"/>
        <end position="92"/>
    </location>
</feature>
<feature type="region of interest" description="Disordered" evidence="2">
    <location>
        <begin position="1045"/>
        <end position="1077"/>
    </location>
</feature>
<dbReference type="InterPro" id="IPR000504">
    <property type="entry name" value="RRM_dom"/>
</dbReference>
<feature type="region of interest" description="Disordered" evidence="2">
    <location>
        <begin position="1221"/>
        <end position="1249"/>
    </location>
</feature>
<dbReference type="Gene3D" id="3.30.70.330">
    <property type="match status" value="1"/>
</dbReference>
<dbReference type="InterPro" id="IPR012677">
    <property type="entry name" value="Nucleotide-bd_a/b_plait_sf"/>
</dbReference>
<dbReference type="PROSITE" id="PS50102">
    <property type="entry name" value="RRM"/>
    <property type="match status" value="1"/>
</dbReference>
<feature type="region of interest" description="Disordered" evidence="2">
    <location>
        <begin position="1625"/>
        <end position="1663"/>
    </location>
</feature>
<feature type="compositionally biased region" description="Polar residues" evidence="2">
    <location>
        <begin position="1526"/>
        <end position="1571"/>
    </location>
</feature>